<dbReference type="OrthoDB" id="7057889at2"/>
<gene>
    <name evidence="2" type="ORF">GJV77_14190</name>
</gene>
<proteinExistence type="predicted"/>
<evidence type="ECO:0000313" key="3">
    <source>
        <dbReference type="Proteomes" id="UP000488936"/>
    </source>
</evidence>
<comment type="caution">
    <text evidence="2">The sequence shown here is derived from an EMBL/GenBank/DDBJ whole genome shotgun (WGS) entry which is preliminary data.</text>
</comment>
<keyword evidence="1" id="KW-0812">Transmembrane</keyword>
<keyword evidence="1" id="KW-1133">Transmembrane helix</keyword>
<evidence type="ECO:0000256" key="1">
    <source>
        <dbReference type="SAM" id="Phobius"/>
    </source>
</evidence>
<protein>
    <submittedName>
        <fullName evidence="2">Uncharacterized protein</fullName>
    </submittedName>
</protein>
<reference evidence="2 3" key="1">
    <citation type="journal article" date="2006" name="Int. J. Syst. Evol. Microbiol.">
        <title>Myroides pelagicus sp. nov., isolated from seawater in Thailand.</title>
        <authorList>
            <person name="Yoon J."/>
            <person name="Maneerat S."/>
            <person name="Kawai F."/>
            <person name="Yokota A."/>
        </authorList>
    </citation>
    <scope>NUCLEOTIDE SEQUENCE [LARGE SCALE GENOMIC DNA]</scope>
    <source>
        <strain evidence="2 3">SM1T</strain>
    </source>
</reference>
<keyword evidence="3" id="KW-1185">Reference proteome</keyword>
<sequence length="203" mass="23802">MSKENDIELHNEEVQDILTVIPHWMIRWGNVIILLIIIVLFCFSYYVKYPDIVQTKIIITTQIPPEKVVAKTTGRIELIFVEDKSLVLKHTPLAVIENSANYQDVLTLKKIMQNINVTSVDIEFPFELTSSLQLGSVEAAYSNFEKSYLEYSVNKNLQPYLIDKQAQHFEQIQQESRLQLLLQQKDIVYKELAYWIFRFDLCQ</sequence>
<organism evidence="2 3">
    <name type="scientific">Myroides pelagicus</name>
    <dbReference type="NCBI Taxonomy" id="270914"/>
    <lineage>
        <taxon>Bacteria</taxon>
        <taxon>Pseudomonadati</taxon>
        <taxon>Bacteroidota</taxon>
        <taxon>Flavobacteriia</taxon>
        <taxon>Flavobacteriales</taxon>
        <taxon>Flavobacteriaceae</taxon>
        <taxon>Myroides</taxon>
    </lineage>
</organism>
<name>A0A7K1GRL1_9FLAO</name>
<dbReference type="EMBL" id="WMJY01000057">
    <property type="protein sequence ID" value="MTH31019.1"/>
    <property type="molecule type" value="Genomic_DNA"/>
</dbReference>
<dbReference type="RefSeq" id="WP_155036985.1">
    <property type="nucleotide sequence ID" value="NZ_JBHTIG010000063.1"/>
</dbReference>
<accession>A0A7K1GRL1</accession>
<dbReference type="Proteomes" id="UP000488936">
    <property type="component" value="Unassembled WGS sequence"/>
</dbReference>
<dbReference type="AlphaFoldDB" id="A0A7K1GRL1"/>
<evidence type="ECO:0000313" key="2">
    <source>
        <dbReference type="EMBL" id="MTH31019.1"/>
    </source>
</evidence>
<keyword evidence="1" id="KW-0472">Membrane</keyword>
<feature type="transmembrane region" description="Helical" evidence="1">
    <location>
        <begin position="28"/>
        <end position="47"/>
    </location>
</feature>